<comment type="caution">
    <text evidence="2">The sequence shown here is derived from an EMBL/GenBank/DDBJ whole genome shotgun (WGS) entry which is preliminary data.</text>
</comment>
<proteinExistence type="predicted"/>
<dbReference type="RefSeq" id="WP_380850429.1">
    <property type="nucleotide sequence ID" value="NZ_JBHSKM010000005.1"/>
</dbReference>
<reference evidence="3" key="1">
    <citation type="journal article" date="2019" name="Int. J. Syst. Evol. Microbiol.">
        <title>The Global Catalogue of Microorganisms (GCM) 10K type strain sequencing project: providing services to taxonomists for standard genome sequencing and annotation.</title>
        <authorList>
            <consortium name="The Broad Institute Genomics Platform"/>
            <consortium name="The Broad Institute Genome Sequencing Center for Infectious Disease"/>
            <person name="Wu L."/>
            <person name="Ma J."/>
        </authorList>
    </citation>
    <scope>NUCLEOTIDE SEQUENCE [LARGE SCALE GENOMIC DNA]</scope>
    <source>
        <strain evidence="3">KCTC 42586</strain>
    </source>
</reference>
<sequence length="648" mass="64540">MTLRARFLAPDGQPLSGSVIFRAPVTALTFPQADVILGGPVSVQLDGQGAIEVTLPATDAPNMDPAGWGYQVTEQLGGIPVGRSYTILLPRAQPEVDLADIAPTDPAKPNYVGVPGPQGERGPIGVPGSRIYSGTTAPAAGLGVDGDLYIRYETATVLGVPSTTVSTWQRSGGAWAQLGGDVRGSALYVNNGSTPSTGTRAGDVLLRTDTGDVHQNTGSGWGAARGNLRGPKGDTGAAGPPGTAGTPGIVQSVNGKTGAVVVLAAADLGAVPASGPAVITLPAGSSELPLVVRAEDKPTPLFEIRPTGSVRVQTGNLYVDRSLRVGDSTADTGGGIGVIALKDAGTVPTAAAAGAAVLYSEGGVAKVRQGDGQIVVVGAGGGGAVASVNGRTGAVVLAAADVGALDQTAADARYPLTTAAVLLAGTQTVSGSKTFSAVPSSSAAPTTANHLARKSYVDALGGGEWLPTDHGLATWAFDPALAQSTALYPGSGPIRVTAVVLRVPTTINRIVWFATGYAGGLGSGSWAAIYDSTGARVAATGDMSTATYEPAEVHNAGGATISSPLTAAYSAPAGVFYIAWRLQYNTGTGDGPMLLAAESGAGAPPNFFGYGTAVKRFGVYATGAASAPASIALASMENGANRFWAALA</sequence>
<gene>
    <name evidence="2" type="ORF">ACFPQ9_10830</name>
</gene>
<dbReference type="Proteomes" id="UP001596263">
    <property type="component" value="Unassembled WGS sequence"/>
</dbReference>
<feature type="region of interest" description="Disordered" evidence="1">
    <location>
        <begin position="101"/>
        <end position="122"/>
    </location>
</feature>
<accession>A0ABW0CEP8</accession>
<name>A0ABW0CEP8_STRCD</name>
<dbReference type="EMBL" id="JBHSKM010000005">
    <property type="protein sequence ID" value="MFC5214320.1"/>
    <property type="molecule type" value="Genomic_DNA"/>
</dbReference>
<keyword evidence="3" id="KW-1185">Reference proteome</keyword>
<protein>
    <submittedName>
        <fullName evidence="2">Uncharacterized protein</fullName>
    </submittedName>
</protein>
<feature type="compositionally biased region" description="Low complexity" evidence="1">
    <location>
        <begin position="234"/>
        <end position="248"/>
    </location>
</feature>
<evidence type="ECO:0000256" key="1">
    <source>
        <dbReference type="SAM" id="MobiDB-lite"/>
    </source>
</evidence>
<feature type="region of interest" description="Disordered" evidence="1">
    <location>
        <begin position="213"/>
        <end position="248"/>
    </location>
</feature>
<organism evidence="2 3">
    <name type="scientific">Streptomyces coerulescens</name>
    <dbReference type="NCBI Taxonomy" id="29304"/>
    <lineage>
        <taxon>Bacteria</taxon>
        <taxon>Bacillati</taxon>
        <taxon>Actinomycetota</taxon>
        <taxon>Actinomycetes</taxon>
        <taxon>Kitasatosporales</taxon>
        <taxon>Streptomycetaceae</taxon>
        <taxon>Streptomyces</taxon>
    </lineage>
</organism>
<evidence type="ECO:0000313" key="3">
    <source>
        <dbReference type="Proteomes" id="UP001596263"/>
    </source>
</evidence>
<evidence type="ECO:0000313" key="2">
    <source>
        <dbReference type="EMBL" id="MFC5214320.1"/>
    </source>
</evidence>